<dbReference type="SUPFAM" id="SSF111369">
    <property type="entry name" value="HlyD-like secretion proteins"/>
    <property type="match status" value="1"/>
</dbReference>
<evidence type="ECO:0000313" key="13">
    <source>
        <dbReference type="EMBL" id="MCH4295897.1"/>
    </source>
</evidence>
<evidence type="ECO:0000313" key="14">
    <source>
        <dbReference type="Proteomes" id="UP001297581"/>
    </source>
</evidence>
<dbReference type="InterPro" id="IPR006144">
    <property type="entry name" value="Secretion_HlyD_CS"/>
</dbReference>
<dbReference type="InterPro" id="IPR058781">
    <property type="entry name" value="HH_AprE-like"/>
</dbReference>
<sequence>MSLHLRHLEAAQRANQIIYLVIGLIAACLVWASFATLEEVVVGQGQVVPSLKVHRIQSLDGGLLKTMHVTDGQRVKAGEPLLELDSLRFASAVDEARVSSEALSLLIRRLNAEIASVTLSSADNWQERISLEPARAQLDPRSLTIFNARLSQLAAQLEQASESVRQKLQAREEAGIRESAERRSLKLAEQELAMTRDAVNEGAVAELELIKLERDTIRLRGELSATQSSLVQLDAAVKEAIAQRRTLALDFINRAEAERHEAQNKLDGLTENMKALADRLQRTRIEAPIDGSINNIAIRTPGSVIEPGQTIMELVPSNGALIVESRIDPKDIAFVHPGLAATVKFSAYDFVIYGGLKGEVVYVSPDAHHLDDGTTYFEAHIRTDSGDLSGRPIIPGMQTTTDIQTGSKTVLDYWLKPVLRAKANALREP</sequence>
<keyword evidence="5 9" id="KW-0997">Cell inner membrane</keyword>
<organism evidence="13 14">
    <name type="scientific">Shewanella zhuhaiensis</name>
    <dbReference type="NCBI Taxonomy" id="2919576"/>
    <lineage>
        <taxon>Bacteria</taxon>
        <taxon>Pseudomonadati</taxon>
        <taxon>Pseudomonadota</taxon>
        <taxon>Gammaproteobacteria</taxon>
        <taxon>Alteromonadales</taxon>
        <taxon>Shewanellaceae</taxon>
        <taxon>Shewanella</taxon>
    </lineage>
</organism>
<dbReference type="GO" id="GO:0005886">
    <property type="term" value="C:plasma membrane"/>
    <property type="evidence" value="ECO:0007669"/>
    <property type="project" value="UniProtKB-SubCell"/>
</dbReference>
<keyword evidence="4 9" id="KW-1003">Cell membrane</keyword>
<dbReference type="AlphaFoldDB" id="A0AAJ1F1V1"/>
<evidence type="ECO:0000256" key="6">
    <source>
        <dbReference type="ARBA" id="ARBA00022692"/>
    </source>
</evidence>
<dbReference type="Gene3D" id="2.40.50.100">
    <property type="match status" value="1"/>
</dbReference>
<keyword evidence="6 9" id="KW-0812">Transmembrane</keyword>
<dbReference type="PANTHER" id="PTHR30386">
    <property type="entry name" value="MEMBRANE FUSION SUBUNIT OF EMRAB-TOLC MULTIDRUG EFFLUX PUMP"/>
    <property type="match status" value="1"/>
</dbReference>
<feature type="domain" description="AprE-like beta-barrel" evidence="12">
    <location>
        <begin position="321"/>
        <end position="406"/>
    </location>
</feature>
<evidence type="ECO:0000256" key="8">
    <source>
        <dbReference type="ARBA" id="ARBA00023136"/>
    </source>
</evidence>
<feature type="transmembrane region" description="Helical" evidence="9">
    <location>
        <begin position="16"/>
        <end position="34"/>
    </location>
</feature>
<keyword evidence="14" id="KW-1185">Reference proteome</keyword>
<keyword evidence="8 9" id="KW-0472">Membrane</keyword>
<keyword evidence="7 9" id="KW-1133">Transmembrane helix</keyword>
<dbReference type="Pfam" id="PF25994">
    <property type="entry name" value="HH_AprE"/>
    <property type="match status" value="1"/>
</dbReference>
<evidence type="ECO:0000256" key="5">
    <source>
        <dbReference type="ARBA" id="ARBA00022519"/>
    </source>
</evidence>
<comment type="subcellular location">
    <subcellularLocation>
        <location evidence="1 9">Cell inner membrane</location>
        <topology evidence="1 9">Single-pass membrane protein</topology>
    </subcellularLocation>
</comment>
<comment type="caution">
    <text evidence="13">The sequence shown here is derived from an EMBL/GenBank/DDBJ whole genome shotgun (WGS) entry which is preliminary data.</text>
</comment>
<dbReference type="NCBIfam" id="TIGR01843">
    <property type="entry name" value="type_I_hlyD"/>
    <property type="match status" value="1"/>
</dbReference>
<evidence type="ECO:0000259" key="12">
    <source>
        <dbReference type="Pfam" id="PF26002"/>
    </source>
</evidence>
<dbReference type="Proteomes" id="UP001297581">
    <property type="component" value="Unassembled WGS sequence"/>
</dbReference>
<evidence type="ECO:0000256" key="9">
    <source>
        <dbReference type="RuleBase" id="RU365093"/>
    </source>
</evidence>
<name>A0AAJ1F1V1_9GAMM</name>
<dbReference type="PANTHER" id="PTHR30386:SF26">
    <property type="entry name" value="TRANSPORT PROTEIN COMB"/>
    <property type="match status" value="1"/>
</dbReference>
<evidence type="ECO:0000256" key="10">
    <source>
        <dbReference type="SAM" id="Coils"/>
    </source>
</evidence>
<protein>
    <recommendedName>
        <fullName evidence="9">Membrane fusion protein (MFP) family protein</fullName>
    </recommendedName>
</protein>
<reference evidence="13 14" key="1">
    <citation type="submission" date="2022-02" db="EMBL/GenBank/DDBJ databases">
        <title>The genome sequence of Shewanella sp. 3B26.</title>
        <authorList>
            <person name="Du J."/>
        </authorList>
    </citation>
    <scope>NUCLEOTIDE SEQUENCE [LARGE SCALE GENOMIC DNA]</scope>
    <source>
        <strain evidence="13 14">3B26</strain>
    </source>
</reference>
<dbReference type="GO" id="GO:0009306">
    <property type="term" value="P:protein secretion"/>
    <property type="evidence" value="ECO:0007669"/>
    <property type="project" value="InterPro"/>
</dbReference>
<dbReference type="PRINTS" id="PR01490">
    <property type="entry name" value="RTXTOXIND"/>
</dbReference>
<accession>A0AAJ1F1V1</accession>
<evidence type="ECO:0000256" key="7">
    <source>
        <dbReference type="ARBA" id="ARBA00022989"/>
    </source>
</evidence>
<evidence type="ECO:0000256" key="4">
    <source>
        <dbReference type="ARBA" id="ARBA00022475"/>
    </source>
</evidence>
<dbReference type="PROSITE" id="PS00543">
    <property type="entry name" value="HLYD_FAMILY"/>
    <property type="match status" value="1"/>
</dbReference>
<dbReference type="Gene3D" id="2.40.30.170">
    <property type="match status" value="1"/>
</dbReference>
<dbReference type="InterPro" id="IPR010129">
    <property type="entry name" value="T1SS_HlyD"/>
</dbReference>
<keyword evidence="3 9" id="KW-0813">Transport</keyword>
<feature type="domain" description="AprE-like long alpha-helical hairpin" evidence="11">
    <location>
        <begin position="93"/>
        <end position="279"/>
    </location>
</feature>
<feature type="coiled-coil region" evidence="10">
    <location>
        <begin position="147"/>
        <end position="174"/>
    </location>
</feature>
<evidence type="ECO:0000256" key="2">
    <source>
        <dbReference type="ARBA" id="ARBA00009477"/>
    </source>
</evidence>
<feature type="coiled-coil region" evidence="10">
    <location>
        <begin position="252"/>
        <end position="286"/>
    </location>
</feature>
<keyword evidence="10" id="KW-0175">Coiled coil</keyword>
<dbReference type="EMBL" id="JAKUDL010000006">
    <property type="protein sequence ID" value="MCH4295897.1"/>
    <property type="molecule type" value="Genomic_DNA"/>
</dbReference>
<comment type="similarity">
    <text evidence="2 9">Belongs to the membrane fusion protein (MFP) (TC 8.A.1) family.</text>
</comment>
<dbReference type="Pfam" id="PF26002">
    <property type="entry name" value="Beta-barrel_AprE"/>
    <property type="match status" value="1"/>
</dbReference>
<evidence type="ECO:0000259" key="11">
    <source>
        <dbReference type="Pfam" id="PF25994"/>
    </source>
</evidence>
<gene>
    <name evidence="13" type="ORF">MJ923_16445</name>
</gene>
<evidence type="ECO:0000256" key="1">
    <source>
        <dbReference type="ARBA" id="ARBA00004377"/>
    </source>
</evidence>
<dbReference type="InterPro" id="IPR050739">
    <property type="entry name" value="MFP"/>
</dbReference>
<dbReference type="RefSeq" id="WP_240592006.1">
    <property type="nucleotide sequence ID" value="NZ_JAKUDL010000006.1"/>
</dbReference>
<evidence type="ECO:0000256" key="3">
    <source>
        <dbReference type="ARBA" id="ARBA00022448"/>
    </source>
</evidence>
<dbReference type="PROSITE" id="PS51257">
    <property type="entry name" value="PROKAR_LIPOPROTEIN"/>
    <property type="match status" value="1"/>
</dbReference>
<proteinExistence type="inferred from homology"/>
<dbReference type="InterPro" id="IPR058982">
    <property type="entry name" value="Beta-barrel_AprE"/>
</dbReference>